<evidence type="ECO:0000256" key="8">
    <source>
        <dbReference type="ARBA" id="ARBA00022801"/>
    </source>
</evidence>
<evidence type="ECO:0000256" key="3">
    <source>
        <dbReference type="ARBA" id="ARBA00005098"/>
    </source>
</evidence>
<evidence type="ECO:0000313" key="18">
    <source>
        <dbReference type="EMBL" id="KAL0581130.1"/>
    </source>
</evidence>
<feature type="transmembrane region" description="Helical" evidence="14">
    <location>
        <begin position="1284"/>
        <end position="1306"/>
    </location>
</feature>
<dbReference type="EMBL" id="JBAHYK010000016">
    <property type="protein sequence ID" value="KAL0581130.1"/>
    <property type="molecule type" value="Genomic_DNA"/>
</dbReference>
<evidence type="ECO:0000256" key="7">
    <source>
        <dbReference type="ARBA" id="ARBA00022723"/>
    </source>
</evidence>
<dbReference type="InterPro" id="IPR006035">
    <property type="entry name" value="Ureohydrolase"/>
</dbReference>
<dbReference type="Pfam" id="PF08303">
    <property type="entry name" value="tRNA_lig_kinase"/>
    <property type="match status" value="1"/>
</dbReference>
<dbReference type="PANTHER" id="PTHR32004:SF1">
    <property type="entry name" value="TRNA LIGASE"/>
    <property type="match status" value="1"/>
</dbReference>
<feature type="transmembrane region" description="Helical" evidence="14">
    <location>
        <begin position="952"/>
        <end position="970"/>
    </location>
</feature>
<evidence type="ECO:0000256" key="9">
    <source>
        <dbReference type="ARBA" id="ARBA00022989"/>
    </source>
</evidence>
<dbReference type="Pfam" id="PF09511">
    <property type="entry name" value="RNA_lig_T4_1"/>
    <property type="match status" value="1"/>
</dbReference>
<proteinExistence type="inferred from homology"/>
<dbReference type="PRINTS" id="PR00116">
    <property type="entry name" value="ARGINASE"/>
</dbReference>
<feature type="transmembrane region" description="Helical" evidence="14">
    <location>
        <begin position="1139"/>
        <end position="1158"/>
    </location>
</feature>
<evidence type="ECO:0000259" key="15">
    <source>
        <dbReference type="Pfam" id="PF08302"/>
    </source>
</evidence>
<keyword evidence="6 14" id="KW-0812">Transmembrane</keyword>
<feature type="domain" description="T4 RNA ligase 1-like N-terminal" evidence="17">
    <location>
        <begin position="88"/>
        <end position="343"/>
    </location>
</feature>
<dbReference type="PROSITE" id="PS51409">
    <property type="entry name" value="ARGINASE_2"/>
    <property type="match status" value="1"/>
</dbReference>
<dbReference type="Pfam" id="PF08302">
    <property type="entry name" value="tRNA_lig_CPD"/>
    <property type="match status" value="1"/>
</dbReference>
<keyword evidence="5" id="KW-0056">Arginine metabolism</keyword>
<feature type="transmembrane region" description="Helical" evidence="14">
    <location>
        <begin position="1217"/>
        <end position="1239"/>
    </location>
</feature>
<gene>
    <name evidence="18" type="primary">trl1</name>
    <name evidence="18" type="ORF">V5O48_000919</name>
</gene>
<evidence type="ECO:0000259" key="16">
    <source>
        <dbReference type="Pfam" id="PF08303"/>
    </source>
</evidence>
<keyword evidence="19" id="KW-1185">Reference proteome</keyword>
<dbReference type="InterPro" id="IPR015965">
    <property type="entry name" value="tRNA_lig_PDEase"/>
</dbReference>
<dbReference type="EC" id="3.5.3.1" evidence="4"/>
<dbReference type="GO" id="GO:0003972">
    <property type="term" value="F:RNA ligase (ATP) activity"/>
    <property type="evidence" value="ECO:0007669"/>
    <property type="project" value="UniProtKB-EC"/>
</dbReference>
<dbReference type="Pfam" id="PF00491">
    <property type="entry name" value="Arginase"/>
    <property type="match status" value="1"/>
</dbReference>
<dbReference type="InterPro" id="IPR027417">
    <property type="entry name" value="P-loop_NTPase"/>
</dbReference>
<dbReference type="Pfam" id="PF13520">
    <property type="entry name" value="AA_permease_2"/>
    <property type="match status" value="1"/>
</dbReference>
<dbReference type="Gene3D" id="3.40.800.10">
    <property type="entry name" value="Ureohydrolase domain"/>
    <property type="match status" value="1"/>
</dbReference>
<evidence type="ECO:0000256" key="12">
    <source>
        <dbReference type="PROSITE-ProRule" id="PRU00742"/>
    </source>
</evidence>
<feature type="transmembrane region" description="Helical" evidence="14">
    <location>
        <begin position="1188"/>
        <end position="1205"/>
    </location>
</feature>
<comment type="subcellular location">
    <subcellularLocation>
        <location evidence="2">Membrane</location>
        <topology evidence="2">Multi-pass membrane protein</topology>
    </subcellularLocation>
</comment>
<feature type="domain" description="tRNA ligase kinase" evidence="16">
    <location>
        <begin position="445"/>
        <end position="597"/>
    </location>
</feature>
<evidence type="ECO:0000256" key="11">
    <source>
        <dbReference type="ARBA" id="ARBA00023211"/>
    </source>
</evidence>
<feature type="domain" description="tRNA ligase phosphodiesterase" evidence="15">
    <location>
        <begin position="620"/>
        <end position="826"/>
    </location>
</feature>
<feature type="compositionally biased region" description="Basic and acidic residues" evidence="13">
    <location>
        <begin position="839"/>
        <end position="855"/>
    </location>
</feature>
<keyword evidence="7" id="KW-0479">Metal-binding</keyword>
<dbReference type="Gene3D" id="3.40.50.300">
    <property type="entry name" value="P-loop containing nucleotide triphosphate hydrolases"/>
    <property type="match status" value="1"/>
</dbReference>
<evidence type="ECO:0000259" key="17">
    <source>
        <dbReference type="Pfam" id="PF09511"/>
    </source>
</evidence>
<feature type="transmembrane region" description="Helical" evidence="14">
    <location>
        <begin position="1010"/>
        <end position="1030"/>
    </location>
</feature>
<comment type="caution">
    <text evidence="18">The sequence shown here is derived from an EMBL/GenBank/DDBJ whole genome shotgun (WGS) entry which is preliminary data.</text>
</comment>
<evidence type="ECO:0000256" key="4">
    <source>
        <dbReference type="ARBA" id="ARBA00012168"/>
    </source>
</evidence>
<evidence type="ECO:0000256" key="13">
    <source>
        <dbReference type="SAM" id="MobiDB-lite"/>
    </source>
</evidence>
<comment type="similarity">
    <text evidence="12">Belongs to the arginase family.</text>
</comment>
<dbReference type="InterPro" id="IPR014033">
    <property type="entry name" value="Arginase"/>
</dbReference>
<evidence type="ECO:0000256" key="6">
    <source>
        <dbReference type="ARBA" id="ARBA00022692"/>
    </source>
</evidence>
<evidence type="ECO:0000313" key="19">
    <source>
        <dbReference type="Proteomes" id="UP001465976"/>
    </source>
</evidence>
<dbReference type="NCBIfam" id="TIGR01229">
    <property type="entry name" value="rocF_arginase"/>
    <property type="match status" value="1"/>
</dbReference>
<keyword evidence="8" id="KW-0378">Hydrolase</keyword>
<feature type="region of interest" description="Disordered" evidence="13">
    <location>
        <begin position="830"/>
        <end position="868"/>
    </location>
</feature>
<evidence type="ECO:0000256" key="5">
    <source>
        <dbReference type="ARBA" id="ARBA00022503"/>
    </source>
</evidence>
<feature type="transmembrane region" description="Helical" evidence="14">
    <location>
        <begin position="911"/>
        <end position="931"/>
    </location>
</feature>
<evidence type="ECO:0000256" key="2">
    <source>
        <dbReference type="ARBA" id="ARBA00004141"/>
    </source>
</evidence>
<evidence type="ECO:0000256" key="10">
    <source>
        <dbReference type="ARBA" id="ARBA00023136"/>
    </source>
</evidence>
<dbReference type="SUPFAM" id="SSF52768">
    <property type="entry name" value="Arginase/deacetylase"/>
    <property type="match status" value="1"/>
</dbReference>
<comment type="cofactor">
    <cofactor evidence="1">
        <name>Mn(2+)</name>
        <dbReference type="ChEBI" id="CHEBI:29035"/>
    </cofactor>
</comment>
<dbReference type="Proteomes" id="UP001465976">
    <property type="component" value="Unassembled WGS sequence"/>
</dbReference>
<dbReference type="InterPro" id="IPR023696">
    <property type="entry name" value="Ureohydrolase_dom_sf"/>
</dbReference>
<dbReference type="InterPro" id="IPR002293">
    <property type="entry name" value="AA/rel_permease1"/>
</dbReference>
<accession>A0ABR3FZX9</accession>
<sequence>MSAPAPVPEAANTETTAAPKTPKALQHPLTRPEDSALIAVLHKLAKKSPKLVKPHAYVAPADPDITVNSWKMNEFKYYDIPSPFPTLARGIFTYEVDREDGETGPLDDEHRYRIVARGYDKFFNIGEVPWTTWASITDHTAAPYTLSLKSNGCIIFIGALTPSKLLVTSKHSVGAVQGVEKSHAQAGEEWLRKYFTHKGKTEEELAKRLWDNNWTAIAELCDDSFEEHVLPYPPELTGLHLHGLNACTKDFATLSHSVVDEFAEEWGFIRTKSVTLNSVTEVQEFTDQVSKTQHWEGEAVEGFVVRTHVTQPPDSRGESKRSDVSPYAPDSSFFFKVKFDEPYMMYRDWREVTKMLLNQRGRLHEDSLPRNKMKRPETKKYVKWVIQEIKRDRKQFDGFAKGKGIIATRERFLRWLESNGEGLSTTTSDDAETGQQRPEEFGKTIIVPVAIPGCGKTTVAVALAHIFGFGHTQSDDVQAKKAAPVFLKNVNDLLKKHDVVIADKNNHLKQHRAQLHEIARSLSPPARLIALNWALDKPQSTIHRVCGDRVLLRGDNHQTLRADVTPGKSHETVLWQFITNTEALADNEVDDIIDMDFEEDFSTSLQRAITGICETLKLKKPTPEKVKEGLDVALGYKAKTRTTKDEMTSKTKTKDPRYFALLPEVKVDDLIHKVLGEDDTYTLWKHLYSTSRVTQRPHVTLVHQKGLPGEIELWERCMEIHGLESPPVFELRLGNVVWNDRVMAICVDDIKLEAEASQDKSQKGEEFISKLRDDVRLRLHITVGTKDDTIPPVEAKDLVEKWRAGDKEGLHSLQFEPVTVKGRVKGPLGFTMPSSIGSSHDKKDGFRDHEGHTVEDPSIGDGESFDRVPQKNRRLGTVSAVMLVANRMIGTGIFATPAGIVASTGSIGLALFLWLIGGIIAAAGLTVYLEWATALPRSGGEKNYLEFSYHRPLYLITCVYAITGEMLLNATNTEVDQWNQRGIGLGVVTFALIIHGCTPKTGIYLQNVLGFFKIVVLLFIICTGFAALAGRVPGGSPHNFTNAFAGTKVDANSFVQALYNVIWSFIGYSNAFYAMSEIRNPIRTVKRAAPLAMILVTVLYILTNVAYFAAVPKETILTSKRLLAAEFFGIMFGEKANKAISVLIALSAIGNVLAVLFGQGRINQELGREGVLPFSKFFASNKPFDSPLAGLGLQWLVTVIIILGPPPGDAYNFLLNLISYPLNVFNALVSFGLLWIYFNKEKYNWNPPVKATLPVVILFALANVFLVIVPLVPPSAGNEPYESLPYWLHVVVGFGVLAAGGLYWVIWAKLLPKLGNYHLVREQEVASDGLTRNVFRPISVLLSCGTAVGAVYVVSAYGNPAVWVALGLDRILSLIRIKLLGLAYNPFIIPSFTRTSAEITPRLLSLYDNYNGFYTAFRQEQDCIVQSENPDRGGQAKLGVDNGPIHLVEAGLIDQLKELEWNVKFDGHHQFEEIAAADDPPIGKLKNPRLVSKVCESVAKVVGGHAKNGELPLTLGGDHSLAMGTISGTLEAHPDACVVWVDAHADINTYETTDSGNIHGMPVSFLIGIGEKIDEFAWVKPALKANRIVYIGLRDVDSGEKRILRENNIKAFSMHQVDKYGIGKVVEMALDHVNPNRDLPIHLSFDVDALDPSVAPSTGTPVRGGLSFREGHYICEALWETGLLAAVDIMEVNPSLADGDGVEQTVAVGCSLARSALGETLL</sequence>
<reference evidence="18 19" key="1">
    <citation type="submission" date="2024-02" db="EMBL/GenBank/DDBJ databases">
        <title>A draft genome for the cacao thread blight pathogen Marasmius crinis-equi.</title>
        <authorList>
            <person name="Cohen S.P."/>
            <person name="Baruah I.K."/>
            <person name="Amoako-Attah I."/>
            <person name="Bukari Y."/>
            <person name="Meinhardt L.W."/>
            <person name="Bailey B.A."/>
        </authorList>
    </citation>
    <scope>NUCLEOTIDE SEQUENCE [LARGE SCALE GENOMIC DNA]</scope>
    <source>
        <strain evidence="18 19">GH-76</strain>
    </source>
</reference>
<keyword evidence="11" id="KW-0464">Manganese</keyword>
<dbReference type="InterPro" id="IPR015966">
    <property type="entry name" value="tRNA_lig_kin_fungi"/>
</dbReference>
<feature type="compositionally biased region" description="Low complexity" evidence="13">
    <location>
        <begin position="1"/>
        <end position="24"/>
    </location>
</feature>
<evidence type="ECO:0000256" key="14">
    <source>
        <dbReference type="SAM" id="Phobius"/>
    </source>
</evidence>
<feature type="transmembrane region" description="Helical" evidence="14">
    <location>
        <begin position="1088"/>
        <end position="1110"/>
    </location>
</feature>
<protein>
    <recommendedName>
        <fullName evidence="4">arginase</fullName>
        <ecNumber evidence="4">3.5.3.1</ecNumber>
    </recommendedName>
</protein>
<keyword evidence="9 14" id="KW-1133">Transmembrane helix</keyword>
<name>A0ABR3FZX9_9AGAR</name>
<dbReference type="PANTHER" id="PTHR32004">
    <property type="entry name" value="TRNA LIGASE"/>
    <property type="match status" value="1"/>
</dbReference>
<dbReference type="PROSITE" id="PS01053">
    <property type="entry name" value="ARGINASE_1"/>
    <property type="match status" value="1"/>
</dbReference>
<dbReference type="InterPro" id="IPR020855">
    <property type="entry name" value="Ureohydrolase_Mn_BS"/>
</dbReference>
<feature type="transmembrane region" description="Helical" evidence="14">
    <location>
        <begin position="1057"/>
        <end position="1076"/>
    </location>
</feature>
<organism evidence="18 19">
    <name type="scientific">Marasmius crinis-equi</name>
    <dbReference type="NCBI Taxonomy" id="585013"/>
    <lineage>
        <taxon>Eukaryota</taxon>
        <taxon>Fungi</taxon>
        <taxon>Dikarya</taxon>
        <taxon>Basidiomycota</taxon>
        <taxon>Agaricomycotina</taxon>
        <taxon>Agaricomycetes</taxon>
        <taxon>Agaricomycetidae</taxon>
        <taxon>Agaricales</taxon>
        <taxon>Marasmiineae</taxon>
        <taxon>Marasmiaceae</taxon>
        <taxon>Marasmius</taxon>
    </lineage>
</organism>
<dbReference type="Gene3D" id="1.20.1740.10">
    <property type="entry name" value="Amino acid/polyamine transporter I"/>
    <property type="match status" value="1"/>
</dbReference>
<comment type="pathway">
    <text evidence="3">Nitrogen metabolism; urea cycle; L-ornithine and urea from L-arginine: step 1/1.</text>
</comment>
<dbReference type="InterPro" id="IPR019039">
    <property type="entry name" value="T4-Rnl1-like_N"/>
</dbReference>
<keyword evidence="18" id="KW-0436">Ligase</keyword>
<dbReference type="SUPFAM" id="SSF52540">
    <property type="entry name" value="P-loop containing nucleoside triphosphate hydrolases"/>
    <property type="match status" value="1"/>
</dbReference>
<feature type="transmembrane region" description="Helical" evidence="14">
    <location>
        <begin position="1251"/>
        <end position="1272"/>
    </location>
</feature>
<dbReference type="CDD" id="cd09989">
    <property type="entry name" value="Arginase"/>
    <property type="match status" value="1"/>
</dbReference>
<evidence type="ECO:0000256" key="1">
    <source>
        <dbReference type="ARBA" id="ARBA00001936"/>
    </source>
</evidence>
<keyword evidence="10 14" id="KW-0472">Membrane</keyword>
<feature type="region of interest" description="Disordered" evidence="13">
    <location>
        <begin position="1"/>
        <end position="29"/>
    </location>
</feature>